<dbReference type="CDD" id="cd01572">
    <property type="entry name" value="QPRTase"/>
    <property type="match status" value="1"/>
</dbReference>
<evidence type="ECO:0000313" key="9">
    <source>
        <dbReference type="EMBL" id="MCX2819228.1"/>
    </source>
</evidence>
<dbReference type="GO" id="GO:0004514">
    <property type="term" value="F:nicotinate-nucleotide diphosphorylase (carboxylating) activity"/>
    <property type="evidence" value="ECO:0007669"/>
    <property type="project" value="UniProtKB-EC"/>
</dbReference>
<evidence type="ECO:0000256" key="2">
    <source>
        <dbReference type="ARBA" id="ARBA00009400"/>
    </source>
</evidence>
<dbReference type="PIRSF" id="PIRSF006250">
    <property type="entry name" value="NadC_ModD"/>
    <property type="match status" value="1"/>
</dbReference>
<evidence type="ECO:0000256" key="6">
    <source>
        <dbReference type="PIRNR" id="PIRNR006250"/>
    </source>
</evidence>
<dbReference type="InterPro" id="IPR022412">
    <property type="entry name" value="Quinolinate_PRibosylTrfase_N"/>
</dbReference>
<evidence type="ECO:0000259" key="7">
    <source>
        <dbReference type="Pfam" id="PF01729"/>
    </source>
</evidence>
<evidence type="ECO:0000256" key="3">
    <source>
        <dbReference type="ARBA" id="ARBA00022642"/>
    </source>
</evidence>
<dbReference type="SUPFAM" id="SSF54675">
    <property type="entry name" value="Nicotinate/Quinolinate PRTase N-terminal domain-like"/>
    <property type="match status" value="1"/>
</dbReference>
<protein>
    <recommendedName>
        <fullName evidence="6">Nicotinate-nucleotide pyrophosphorylase [carboxylating]</fullName>
        <ecNumber evidence="6">2.4.2.19</ecNumber>
    </recommendedName>
    <alternativeName>
        <fullName evidence="6">Quinolinate phosphoribosyltransferase [decarboxylating]</fullName>
    </alternativeName>
</protein>
<accession>A0A9Q4C4C3</accession>
<dbReference type="EC" id="2.4.2.19" evidence="6"/>
<dbReference type="Pfam" id="PF02749">
    <property type="entry name" value="QRPTase_N"/>
    <property type="match status" value="1"/>
</dbReference>
<name>A0A9Q4C4C3_9EURY</name>
<dbReference type="Pfam" id="PF01729">
    <property type="entry name" value="QRPTase_C"/>
    <property type="match status" value="1"/>
</dbReference>
<dbReference type="Gene3D" id="3.20.20.70">
    <property type="entry name" value="Aldolase class I"/>
    <property type="match status" value="1"/>
</dbReference>
<comment type="subunit">
    <text evidence="6">Hexamer formed by 3 homodimers.</text>
</comment>
<dbReference type="GO" id="GO:0005737">
    <property type="term" value="C:cytoplasm"/>
    <property type="evidence" value="ECO:0007669"/>
    <property type="project" value="TreeGrafter"/>
</dbReference>
<dbReference type="EMBL" id="RKLV01000006">
    <property type="protein sequence ID" value="MCX2819228.1"/>
    <property type="molecule type" value="Genomic_DNA"/>
</dbReference>
<keyword evidence="5 6" id="KW-0808">Transferase</keyword>
<dbReference type="InterPro" id="IPR004393">
    <property type="entry name" value="NadC"/>
</dbReference>
<gene>
    <name evidence="9" type="primary">nadC</name>
    <name evidence="9" type="ORF">EGH25_07665</name>
</gene>
<keyword evidence="4 6" id="KW-0328">Glycosyltransferase</keyword>
<dbReference type="AlphaFoldDB" id="A0A9Q4C4C3"/>
<dbReference type="InterPro" id="IPR027277">
    <property type="entry name" value="NadC/ModD"/>
</dbReference>
<dbReference type="FunFam" id="3.20.20.70:FF:000030">
    <property type="entry name" value="Nicotinate-nucleotide pyrophosphorylase, carboxylating"/>
    <property type="match status" value="1"/>
</dbReference>
<comment type="similarity">
    <text evidence="2 6">Belongs to the NadC/ModD family.</text>
</comment>
<comment type="caution">
    <text evidence="9">The sequence shown here is derived from an EMBL/GenBank/DDBJ whole genome shotgun (WGS) entry which is preliminary data.</text>
</comment>
<reference evidence="9" key="1">
    <citation type="submission" date="2022-09" db="EMBL/GenBank/DDBJ databases">
        <title>Haloadaptaus new haloarchaeum isolated from saline soil.</title>
        <authorList>
            <person name="Duran-Viseras A."/>
            <person name="Sanchez-Porro C."/>
            <person name="Ventosa A."/>
        </authorList>
    </citation>
    <scope>NUCLEOTIDE SEQUENCE</scope>
    <source>
        <strain evidence="9">F3-133</strain>
    </source>
</reference>
<feature type="domain" description="Quinolinate phosphoribosyl transferase N-terminal" evidence="8">
    <location>
        <begin position="30"/>
        <end position="100"/>
    </location>
</feature>
<feature type="domain" description="Quinolinate phosphoribosyl transferase C-terminal" evidence="7">
    <location>
        <begin position="102"/>
        <end position="269"/>
    </location>
</feature>
<dbReference type="InterPro" id="IPR037128">
    <property type="entry name" value="Quinolinate_PRibosylTase_N_sf"/>
</dbReference>
<dbReference type="PANTHER" id="PTHR32179">
    <property type="entry name" value="NICOTINATE-NUCLEOTIDE PYROPHOSPHORYLASE [CARBOXYLATING]"/>
    <property type="match status" value="1"/>
</dbReference>
<dbReference type="PANTHER" id="PTHR32179:SF3">
    <property type="entry name" value="NICOTINATE-NUCLEOTIDE PYROPHOSPHORYLASE [CARBOXYLATING]"/>
    <property type="match status" value="1"/>
</dbReference>
<dbReference type="RefSeq" id="WP_266087307.1">
    <property type="nucleotide sequence ID" value="NZ_RKLV01000006.1"/>
</dbReference>
<evidence type="ECO:0000256" key="1">
    <source>
        <dbReference type="ARBA" id="ARBA00004893"/>
    </source>
</evidence>
<keyword evidence="10" id="KW-1185">Reference proteome</keyword>
<sequence length="271" mass="28747">MTDERIVDFLREDVPADRRDVSSAVVEGDREATVFTRDDGVAAGVEEACGVFEHLGAEPKPCVDDGERIAEGDVLLEPSGDATALLRGERLALNLLGSMSGVATATRDCVDRIEETGAETVVAATRKTTPGYRRFEKRAIRLGGGDPHRHDLTDAVMIKENHIAIAGLEDAVRRAHEKASFTSKIEVEAESLSTAERAAGLGADIVLLDNMETDEVNVAVDVLDGYGVTVEASGGIGSGNVAEYARTGVDVVSVGGLVHSSDWLDLSMRVD</sequence>
<keyword evidence="3 6" id="KW-0662">Pyridine nucleotide biosynthesis</keyword>
<comment type="pathway">
    <text evidence="1 6">Cofactor biosynthesis; NAD(+) biosynthesis; nicotinate D-ribonucleotide from quinolinate: step 1/1.</text>
</comment>
<dbReference type="GO" id="GO:0009435">
    <property type="term" value="P:NAD+ biosynthetic process"/>
    <property type="evidence" value="ECO:0007669"/>
    <property type="project" value="InterPro"/>
</dbReference>
<evidence type="ECO:0000259" key="8">
    <source>
        <dbReference type="Pfam" id="PF02749"/>
    </source>
</evidence>
<dbReference type="InterPro" id="IPR002638">
    <property type="entry name" value="Quinolinate_PRibosylTrfase_C"/>
</dbReference>
<organism evidence="9 10">
    <name type="scientific">Halorutilus salinus</name>
    <dbReference type="NCBI Taxonomy" id="2487751"/>
    <lineage>
        <taxon>Archaea</taxon>
        <taxon>Methanobacteriati</taxon>
        <taxon>Methanobacteriota</taxon>
        <taxon>Stenosarchaea group</taxon>
        <taxon>Halobacteria</taxon>
        <taxon>Halorutilales</taxon>
        <taxon>Halorutilaceae</taxon>
        <taxon>Halorutilus</taxon>
    </lineage>
</organism>
<dbReference type="InterPro" id="IPR013785">
    <property type="entry name" value="Aldolase_TIM"/>
</dbReference>
<dbReference type="GO" id="GO:0034213">
    <property type="term" value="P:quinolinate catabolic process"/>
    <property type="evidence" value="ECO:0007669"/>
    <property type="project" value="TreeGrafter"/>
</dbReference>
<comment type="catalytic activity">
    <reaction evidence="6">
        <text>nicotinate beta-D-ribonucleotide + CO2 + diphosphate = quinolinate + 5-phospho-alpha-D-ribose 1-diphosphate + 2 H(+)</text>
        <dbReference type="Rhea" id="RHEA:12733"/>
        <dbReference type="ChEBI" id="CHEBI:15378"/>
        <dbReference type="ChEBI" id="CHEBI:16526"/>
        <dbReference type="ChEBI" id="CHEBI:29959"/>
        <dbReference type="ChEBI" id="CHEBI:33019"/>
        <dbReference type="ChEBI" id="CHEBI:57502"/>
        <dbReference type="ChEBI" id="CHEBI:58017"/>
        <dbReference type="EC" id="2.4.2.19"/>
    </reaction>
</comment>
<dbReference type="SUPFAM" id="SSF51690">
    <property type="entry name" value="Nicotinate/Quinolinate PRTase C-terminal domain-like"/>
    <property type="match status" value="1"/>
</dbReference>
<proteinExistence type="inferred from homology"/>
<comment type="function">
    <text evidence="6">Involved in the catabolism of quinolinic acid (QA).</text>
</comment>
<evidence type="ECO:0000256" key="4">
    <source>
        <dbReference type="ARBA" id="ARBA00022676"/>
    </source>
</evidence>
<dbReference type="NCBIfam" id="TIGR00078">
    <property type="entry name" value="nadC"/>
    <property type="match status" value="1"/>
</dbReference>
<dbReference type="Gene3D" id="3.90.1170.20">
    <property type="entry name" value="Quinolinate phosphoribosyl transferase, N-terminal domain"/>
    <property type="match status" value="1"/>
</dbReference>
<dbReference type="Proteomes" id="UP001149411">
    <property type="component" value="Unassembled WGS sequence"/>
</dbReference>
<evidence type="ECO:0000313" key="10">
    <source>
        <dbReference type="Proteomes" id="UP001149411"/>
    </source>
</evidence>
<dbReference type="InterPro" id="IPR036068">
    <property type="entry name" value="Nicotinate_pribotase-like_C"/>
</dbReference>
<evidence type="ECO:0000256" key="5">
    <source>
        <dbReference type="ARBA" id="ARBA00022679"/>
    </source>
</evidence>